<evidence type="ECO:0000313" key="3">
    <source>
        <dbReference type="Proteomes" id="UP000828390"/>
    </source>
</evidence>
<dbReference type="EMBL" id="JAIWYP010000009">
    <property type="protein sequence ID" value="KAH3769546.1"/>
    <property type="molecule type" value="Genomic_DNA"/>
</dbReference>
<reference evidence="2" key="1">
    <citation type="journal article" date="2019" name="bioRxiv">
        <title>The Genome of the Zebra Mussel, Dreissena polymorpha: A Resource for Invasive Species Research.</title>
        <authorList>
            <person name="McCartney M.A."/>
            <person name="Auch B."/>
            <person name="Kono T."/>
            <person name="Mallez S."/>
            <person name="Zhang Y."/>
            <person name="Obille A."/>
            <person name="Becker A."/>
            <person name="Abrahante J.E."/>
            <person name="Garbe J."/>
            <person name="Badalamenti J.P."/>
            <person name="Herman A."/>
            <person name="Mangelson H."/>
            <person name="Liachko I."/>
            <person name="Sullivan S."/>
            <person name="Sone E.D."/>
            <person name="Koren S."/>
            <person name="Silverstein K.A.T."/>
            <person name="Beckman K.B."/>
            <person name="Gohl D.M."/>
        </authorList>
    </citation>
    <scope>NUCLEOTIDE SEQUENCE</scope>
    <source>
        <strain evidence="2">Duluth1</strain>
        <tissue evidence="2">Whole animal</tissue>
    </source>
</reference>
<keyword evidence="3" id="KW-1185">Reference proteome</keyword>
<comment type="caution">
    <text evidence="2">The sequence shown here is derived from an EMBL/GenBank/DDBJ whole genome shotgun (WGS) entry which is preliminary data.</text>
</comment>
<organism evidence="2 3">
    <name type="scientific">Dreissena polymorpha</name>
    <name type="common">Zebra mussel</name>
    <name type="synonym">Mytilus polymorpha</name>
    <dbReference type="NCBI Taxonomy" id="45954"/>
    <lineage>
        <taxon>Eukaryota</taxon>
        <taxon>Metazoa</taxon>
        <taxon>Spiralia</taxon>
        <taxon>Lophotrochozoa</taxon>
        <taxon>Mollusca</taxon>
        <taxon>Bivalvia</taxon>
        <taxon>Autobranchia</taxon>
        <taxon>Heteroconchia</taxon>
        <taxon>Euheterodonta</taxon>
        <taxon>Imparidentia</taxon>
        <taxon>Neoheterodontei</taxon>
        <taxon>Myida</taxon>
        <taxon>Dreissenoidea</taxon>
        <taxon>Dreissenidae</taxon>
        <taxon>Dreissena</taxon>
    </lineage>
</organism>
<dbReference type="Proteomes" id="UP000828390">
    <property type="component" value="Unassembled WGS sequence"/>
</dbReference>
<feature type="region of interest" description="Disordered" evidence="1">
    <location>
        <begin position="57"/>
        <end position="76"/>
    </location>
</feature>
<name>A0A9D4DXR3_DREPO</name>
<sequence length="128" mass="14323">MFKSHHILILKSGTKIKSDQYSDADAKEQQDRTVEIKGNLLEVKSEKFEKVAIDTSGPNLMESDSLDSLPSLNGQDDNLVIDRTEQMLNTSTTETESDTKHLKTPDQLAGTRVFLSLTVEKVLKMRGK</sequence>
<gene>
    <name evidence="2" type="ORF">DPMN_170819</name>
</gene>
<dbReference type="AlphaFoldDB" id="A0A9D4DXR3"/>
<reference evidence="2" key="2">
    <citation type="submission" date="2020-11" db="EMBL/GenBank/DDBJ databases">
        <authorList>
            <person name="McCartney M.A."/>
            <person name="Auch B."/>
            <person name="Kono T."/>
            <person name="Mallez S."/>
            <person name="Becker A."/>
            <person name="Gohl D.M."/>
            <person name="Silverstein K.A.T."/>
            <person name="Koren S."/>
            <person name="Bechman K.B."/>
            <person name="Herman A."/>
            <person name="Abrahante J.E."/>
            <person name="Garbe J."/>
        </authorList>
    </citation>
    <scope>NUCLEOTIDE SEQUENCE</scope>
    <source>
        <strain evidence="2">Duluth1</strain>
        <tissue evidence="2">Whole animal</tissue>
    </source>
</reference>
<evidence type="ECO:0000313" key="2">
    <source>
        <dbReference type="EMBL" id="KAH3769546.1"/>
    </source>
</evidence>
<evidence type="ECO:0000256" key="1">
    <source>
        <dbReference type="SAM" id="MobiDB-lite"/>
    </source>
</evidence>
<feature type="compositionally biased region" description="Polar residues" evidence="1">
    <location>
        <begin position="66"/>
        <end position="76"/>
    </location>
</feature>
<protein>
    <submittedName>
        <fullName evidence="2">Uncharacterized protein</fullName>
    </submittedName>
</protein>
<accession>A0A9D4DXR3</accession>
<proteinExistence type="predicted"/>